<dbReference type="EMBL" id="CM023481">
    <property type="protein sequence ID" value="KAH6945162.1"/>
    <property type="molecule type" value="Genomic_DNA"/>
</dbReference>
<reference evidence="1" key="1">
    <citation type="submission" date="2020-05" db="EMBL/GenBank/DDBJ databases">
        <title>Large-scale comparative analyses of tick genomes elucidate their genetic diversity and vector capacities.</title>
        <authorList>
            <person name="Jia N."/>
            <person name="Wang J."/>
            <person name="Shi W."/>
            <person name="Du L."/>
            <person name="Sun Y."/>
            <person name="Zhan W."/>
            <person name="Jiang J."/>
            <person name="Wang Q."/>
            <person name="Zhang B."/>
            <person name="Ji P."/>
            <person name="Sakyi L.B."/>
            <person name="Cui X."/>
            <person name="Yuan T."/>
            <person name="Jiang B."/>
            <person name="Yang W."/>
            <person name="Lam T.T.-Y."/>
            <person name="Chang Q."/>
            <person name="Ding S."/>
            <person name="Wang X."/>
            <person name="Zhu J."/>
            <person name="Ruan X."/>
            <person name="Zhao L."/>
            <person name="Wei J."/>
            <person name="Que T."/>
            <person name="Du C."/>
            <person name="Cheng J."/>
            <person name="Dai P."/>
            <person name="Han X."/>
            <person name="Huang E."/>
            <person name="Gao Y."/>
            <person name="Liu J."/>
            <person name="Shao H."/>
            <person name="Ye R."/>
            <person name="Li L."/>
            <person name="Wei W."/>
            <person name="Wang X."/>
            <person name="Wang C."/>
            <person name="Yang T."/>
            <person name="Huo Q."/>
            <person name="Li W."/>
            <person name="Guo W."/>
            <person name="Chen H."/>
            <person name="Zhou L."/>
            <person name="Ni X."/>
            <person name="Tian J."/>
            <person name="Zhou Y."/>
            <person name="Sheng Y."/>
            <person name="Liu T."/>
            <person name="Pan Y."/>
            <person name="Xia L."/>
            <person name="Li J."/>
            <person name="Zhao F."/>
            <person name="Cao W."/>
        </authorList>
    </citation>
    <scope>NUCLEOTIDE SEQUENCE</scope>
    <source>
        <strain evidence="1">Hyas-2018</strain>
    </source>
</reference>
<keyword evidence="2" id="KW-1185">Reference proteome</keyword>
<sequence length="125" mass="14103">MRDDPKVKQNTQADVEPQPVDTENDVSDMQPDPQIPAPFQPESTQAGLGASWTRLARHASYFYRENAEENGELLHSHLFKRDEPACLRPTVFLRHVTKLGITNLRLLIAFVAPVQPWVAAEDSLN</sequence>
<evidence type="ECO:0000313" key="2">
    <source>
        <dbReference type="Proteomes" id="UP000821845"/>
    </source>
</evidence>
<proteinExistence type="predicted"/>
<organism evidence="1 2">
    <name type="scientific">Hyalomma asiaticum</name>
    <name type="common">Tick</name>
    <dbReference type="NCBI Taxonomy" id="266040"/>
    <lineage>
        <taxon>Eukaryota</taxon>
        <taxon>Metazoa</taxon>
        <taxon>Ecdysozoa</taxon>
        <taxon>Arthropoda</taxon>
        <taxon>Chelicerata</taxon>
        <taxon>Arachnida</taxon>
        <taxon>Acari</taxon>
        <taxon>Parasitiformes</taxon>
        <taxon>Ixodida</taxon>
        <taxon>Ixodoidea</taxon>
        <taxon>Ixodidae</taxon>
        <taxon>Hyalomminae</taxon>
        <taxon>Hyalomma</taxon>
    </lineage>
</organism>
<accession>A0ACB7TFR8</accession>
<gene>
    <name evidence="1" type="ORF">HPB50_007461</name>
</gene>
<evidence type="ECO:0000313" key="1">
    <source>
        <dbReference type="EMBL" id="KAH6945162.1"/>
    </source>
</evidence>
<dbReference type="Proteomes" id="UP000821845">
    <property type="component" value="Chromosome 1"/>
</dbReference>
<comment type="caution">
    <text evidence="1">The sequence shown here is derived from an EMBL/GenBank/DDBJ whole genome shotgun (WGS) entry which is preliminary data.</text>
</comment>
<protein>
    <submittedName>
        <fullName evidence="1">Uncharacterized protein</fullName>
    </submittedName>
</protein>
<name>A0ACB7TFR8_HYAAI</name>